<protein>
    <submittedName>
        <fullName evidence="1">Uncharacterized protein</fullName>
    </submittedName>
</protein>
<evidence type="ECO:0000313" key="1">
    <source>
        <dbReference type="EMBL" id="CEK87174.1"/>
    </source>
</evidence>
<feature type="non-terminal residue" evidence="1">
    <location>
        <position position="69"/>
    </location>
</feature>
<name>A0A0B7B1F3_9EUPU</name>
<gene>
    <name evidence="1" type="primary">ORF157808</name>
</gene>
<sequence>MPKHGKCRRLALRDVLSGTVNQYSDISDIANYNMTCTHCHNQHDSVNNIAIHLQVVVATTSASLHIRNG</sequence>
<accession>A0A0B7B1F3</accession>
<reference evidence="1" key="1">
    <citation type="submission" date="2014-12" db="EMBL/GenBank/DDBJ databases">
        <title>Insight into the proteome of Arion vulgaris.</title>
        <authorList>
            <person name="Aradska J."/>
            <person name="Bulat T."/>
            <person name="Smidak R."/>
            <person name="Sarate P."/>
            <person name="Gangsoo J."/>
            <person name="Sialana F."/>
            <person name="Bilban M."/>
            <person name="Lubec G."/>
        </authorList>
    </citation>
    <scope>NUCLEOTIDE SEQUENCE</scope>
    <source>
        <tissue evidence="1">Skin</tissue>
    </source>
</reference>
<dbReference type="EMBL" id="HACG01040309">
    <property type="protein sequence ID" value="CEK87174.1"/>
    <property type="molecule type" value="Transcribed_RNA"/>
</dbReference>
<proteinExistence type="predicted"/>
<organism evidence="1">
    <name type="scientific">Arion vulgaris</name>
    <dbReference type="NCBI Taxonomy" id="1028688"/>
    <lineage>
        <taxon>Eukaryota</taxon>
        <taxon>Metazoa</taxon>
        <taxon>Spiralia</taxon>
        <taxon>Lophotrochozoa</taxon>
        <taxon>Mollusca</taxon>
        <taxon>Gastropoda</taxon>
        <taxon>Heterobranchia</taxon>
        <taxon>Euthyneura</taxon>
        <taxon>Panpulmonata</taxon>
        <taxon>Eupulmonata</taxon>
        <taxon>Stylommatophora</taxon>
        <taxon>Helicina</taxon>
        <taxon>Arionoidea</taxon>
        <taxon>Arionidae</taxon>
        <taxon>Arion</taxon>
    </lineage>
</organism>
<dbReference type="AlphaFoldDB" id="A0A0B7B1F3"/>